<dbReference type="PRINTS" id="PR00080">
    <property type="entry name" value="SDRFAMILY"/>
</dbReference>
<name>A0A089XGI4_STRGA</name>
<accession>A0A089XGI4</accession>
<dbReference type="FunFam" id="3.40.50.720:FF:000084">
    <property type="entry name" value="Short-chain dehydrogenase reductase"/>
    <property type="match status" value="1"/>
</dbReference>
<dbReference type="PANTHER" id="PTHR42760:SF50">
    <property type="entry name" value="SHORT-CHAIN DEHYDROGENASE-RELATED"/>
    <property type="match status" value="1"/>
</dbReference>
<evidence type="ECO:0000313" key="4">
    <source>
        <dbReference type="EMBL" id="AIS01032.1"/>
    </source>
</evidence>
<dbReference type="OrthoDB" id="154414at2"/>
<protein>
    <submittedName>
        <fullName evidence="4">Putative short-chain dehydrogenase/reductase SDR</fullName>
    </submittedName>
</protein>
<dbReference type="Pfam" id="PF13561">
    <property type="entry name" value="adh_short_C2"/>
    <property type="match status" value="1"/>
</dbReference>
<dbReference type="Gene3D" id="3.40.50.720">
    <property type="entry name" value="NAD(P)-binding Rossmann-like Domain"/>
    <property type="match status" value="1"/>
</dbReference>
<dbReference type="RefSeq" id="WP_043504742.1">
    <property type="nucleotide sequence ID" value="NZ_CP009438.1"/>
</dbReference>
<dbReference type="InterPro" id="IPR036291">
    <property type="entry name" value="NAD(P)-bd_dom_sf"/>
</dbReference>
<evidence type="ECO:0000256" key="2">
    <source>
        <dbReference type="ARBA" id="ARBA00023002"/>
    </source>
</evidence>
<proteinExistence type="inferred from homology"/>
<evidence type="ECO:0000259" key="3">
    <source>
        <dbReference type="SMART" id="SM00822"/>
    </source>
</evidence>
<dbReference type="GO" id="GO:0016616">
    <property type="term" value="F:oxidoreductase activity, acting on the CH-OH group of donors, NAD or NADP as acceptor"/>
    <property type="evidence" value="ECO:0007669"/>
    <property type="project" value="TreeGrafter"/>
</dbReference>
<keyword evidence="2" id="KW-0560">Oxidoreductase</keyword>
<evidence type="ECO:0000313" key="5">
    <source>
        <dbReference type="Proteomes" id="UP000029482"/>
    </source>
</evidence>
<dbReference type="eggNOG" id="COG1028">
    <property type="taxonomic scope" value="Bacteria"/>
</dbReference>
<evidence type="ECO:0000256" key="1">
    <source>
        <dbReference type="ARBA" id="ARBA00006484"/>
    </source>
</evidence>
<dbReference type="SUPFAM" id="SSF51735">
    <property type="entry name" value="NAD(P)-binding Rossmann-fold domains"/>
    <property type="match status" value="1"/>
</dbReference>
<dbReference type="HOGENOM" id="CLU_010194_1_3_11"/>
<organism evidence="4 5">
    <name type="scientific">Streptomyces glaucescens</name>
    <dbReference type="NCBI Taxonomy" id="1907"/>
    <lineage>
        <taxon>Bacteria</taxon>
        <taxon>Bacillati</taxon>
        <taxon>Actinomycetota</taxon>
        <taxon>Actinomycetes</taxon>
        <taxon>Kitasatosporales</taxon>
        <taxon>Streptomycetaceae</taxon>
        <taxon>Streptomyces</taxon>
    </lineage>
</organism>
<dbReference type="PRINTS" id="PR00081">
    <property type="entry name" value="GDHRDH"/>
</dbReference>
<dbReference type="AlphaFoldDB" id="A0A089XGI4"/>
<dbReference type="InterPro" id="IPR002347">
    <property type="entry name" value="SDR_fam"/>
</dbReference>
<dbReference type="STRING" id="1907.SGLAU_25470"/>
<reference evidence="5" key="1">
    <citation type="journal article" date="2015" name="J. Biotechnol.">
        <title>Complete genome sequence of the actinobacterium Streptomyces glaucescens GLA.O (DSM 40922) consisting of a linear chromosome and one linear plasmid.</title>
        <authorList>
            <person name="Ortseifen V."/>
            <person name="Winkler A."/>
            <person name="Albersmeier A."/>
            <person name="Wendler S."/>
            <person name="Puhler A."/>
            <person name="Kalinowski J."/>
            <person name="Ruckert C."/>
        </authorList>
    </citation>
    <scope>NUCLEOTIDE SEQUENCE [LARGE SCALE GENOMIC DNA]</scope>
    <source>
        <strain evidence="5">DSM 40922 / GLA O</strain>
    </source>
</reference>
<dbReference type="SMART" id="SM00822">
    <property type="entry name" value="PKS_KR"/>
    <property type="match status" value="1"/>
</dbReference>
<dbReference type="PANTHER" id="PTHR42760">
    <property type="entry name" value="SHORT-CHAIN DEHYDROGENASES/REDUCTASES FAMILY MEMBER"/>
    <property type="match status" value="1"/>
</dbReference>
<dbReference type="EMBL" id="CP009438">
    <property type="protein sequence ID" value="AIS01032.1"/>
    <property type="molecule type" value="Genomic_DNA"/>
</dbReference>
<dbReference type="CDD" id="cd05233">
    <property type="entry name" value="SDR_c"/>
    <property type="match status" value="1"/>
</dbReference>
<gene>
    <name evidence="4" type="ORF">SGLAU_25470</name>
</gene>
<dbReference type="InterPro" id="IPR057326">
    <property type="entry name" value="KR_dom"/>
</dbReference>
<dbReference type="Proteomes" id="UP000029482">
    <property type="component" value="Chromosome"/>
</dbReference>
<dbReference type="KEGG" id="sgu:SGLAU_25470"/>
<keyword evidence="5" id="KW-1185">Reference proteome</keyword>
<feature type="domain" description="Ketoreductase" evidence="3">
    <location>
        <begin position="10"/>
        <end position="192"/>
    </location>
</feature>
<sequence length="252" mass="26047">MDIVRNLVGRTALVTGGNRGIGAAISRRLAAQGADVALTFARNKEQAEAVAEEIARAGGVRALAVAADATDPEAIRTAVDAVAREFGRIDILVNNAGYMDMSMPALEDTPLEVLDRTLDVNTRGAFLTAQAAARHMGEGGRIVNISSCLARHVPGPGMTAYAMSKAAVHGLTLGLARDLGPRGITVNEVAPGSIDTDMNPADGPSAEYQRSQNVFGRYGHADEIAHTVAYLVAPEAAFVTGASVAVDGGSNL</sequence>
<comment type="similarity">
    <text evidence="1">Belongs to the short-chain dehydrogenases/reductases (SDR) family.</text>
</comment>